<sequence length="215" mass="23607">MDAKPSIPKQIRRHVSHVGDFLGLRNISHTQTKKDVRRGSGPFGFRGASIKVTAPPPTIGAPITSTFRRVSCPDAGLEAIVRIGTTTKVPVEKSGLESDDDHEPPRSVISRDDSSDSDVSLCEDDGYLGVGGWLDNPFMTPPASPAVDKSHHNATQEEQEEERRSKLCFEDTSMEFMEIDVDEEDQDKARKRKSRSKLMQVLGVEAGGAFDAMQL</sequence>
<accession>A0A5C3QSZ1</accession>
<feature type="region of interest" description="Disordered" evidence="1">
    <location>
        <begin position="139"/>
        <end position="169"/>
    </location>
</feature>
<evidence type="ECO:0000313" key="2">
    <source>
        <dbReference type="EMBL" id="TFL03950.1"/>
    </source>
</evidence>
<keyword evidence="3" id="KW-1185">Reference proteome</keyword>
<gene>
    <name evidence="2" type="ORF">BDV98DRAFT_563305</name>
</gene>
<feature type="compositionally biased region" description="Basic and acidic residues" evidence="1">
    <location>
        <begin position="148"/>
        <end position="169"/>
    </location>
</feature>
<dbReference type="EMBL" id="ML178819">
    <property type="protein sequence ID" value="TFL03950.1"/>
    <property type="molecule type" value="Genomic_DNA"/>
</dbReference>
<reference evidence="2 3" key="1">
    <citation type="journal article" date="2019" name="Nat. Ecol. Evol.">
        <title>Megaphylogeny resolves global patterns of mushroom evolution.</title>
        <authorList>
            <person name="Varga T."/>
            <person name="Krizsan K."/>
            <person name="Foldi C."/>
            <person name="Dima B."/>
            <person name="Sanchez-Garcia M."/>
            <person name="Sanchez-Ramirez S."/>
            <person name="Szollosi G.J."/>
            <person name="Szarkandi J.G."/>
            <person name="Papp V."/>
            <person name="Albert L."/>
            <person name="Andreopoulos W."/>
            <person name="Angelini C."/>
            <person name="Antonin V."/>
            <person name="Barry K.W."/>
            <person name="Bougher N.L."/>
            <person name="Buchanan P."/>
            <person name="Buyck B."/>
            <person name="Bense V."/>
            <person name="Catcheside P."/>
            <person name="Chovatia M."/>
            <person name="Cooper J."/>
            <person name="Damon W."/>
            <person name="Desjardin D."/>
            <person name="Finy P."/>
            <person name="Geml J."/>
            <person name="Haridas S."/>
            <person name="Hughes K."/>
            <person name="Justo A."/>
            <person name="Karasinski D."/>
            <person name="Kautmanova I."/>
            <person name="Kiss B."/>
            <person name="Kocsube S."/>
            <person name="Kotiranta H."/>
            <person name="LaButti K.M."/>
            <person name="Lechner B.E."/>
            <person name="Liimatainen K."/>
            <person name="Lipzen A."/>
            <person name="Lukacs Z."/>
            <person name="Mihaltcheva S."/>
            <person name="Morgado L.N."/>
            <person name="Niskanen T."/>
            <person name="Noordeloos M.E."/>
            <person name="Ohm R.A."/>
            <person name="Ortiz-Santana B."/>
            <person name="Ovrebo C."/>
            <person name="Racz N."/>
            <person name="Riley R."/>
            <person name="Savchenko A."/>
            <person name="Shiryaev A."/>
            <person name="Soop K."/>
            <person name="Spirin V."/>
            <person name="Szebenyi C."/>
            <person name="Tomsovsky M."/>
            <person name="Tulloss R.E."/>
            <person name="Uehling J."/>
            <person name="Grigoriev I.V."/>
            <person name="Vagvolgyi C."/>
            <person name="Papp T."/>
            <person name="Martin F.M."/>
            <person name="Miettinen O."/>
            <person name="Hibbett D.S."/>
            <person name="Nagy L.G."/>
        </authorList>
    </citation>
    <scope>NUCLEOTIDE SEQUENCE [LARGE SCALE GENOMIC DNA]</scope>
    <source>
        <strain evidence="2 3">CBS 309.79</strain>
    </source>
</reference>
<proteinExistence type="predicted"/>
<evidence type="ECO:0000256" key="1">
    <source>
        <dbReference type="SAM" id="MobiDB-lite"/>
    </source>
</evidence>
<evidence type="ECO:0000313" key="3">
    <source>
        <dbReference type="Proteomes" id="UP000305067"/>
    </source>
</evidence>
<feature type="region of interest" description="Disordered" evidence="1">
    <location>
        <begin position="91"/>
        <end position="119"/>
    </location>
</feature>
<feature type="compositionally biased region" description="Basic and acidic residues" evidence="1">
    <location>
        <begin position="103"/>
        <end position="114"/>
    </location>
</feature>
<dbReference type="Proteomes" id="UP000305067">
    <property type="component" value="Unassembled WGS sequence"/>
</dbReference>
<name>A0A5C3QSZ1_9AGAR</name>
<protein>
    <submittedName>
        <fullName evidence="2">Uncharacterized protein</fullName>
    </submittedName>
</protein>
<organism evidence="2 3">
    <name type="scientific">Pterulicium gracile</name>
    <dbReference type="NCBI Taxonomy" id="1884261"/>
    <lineage>
        <taxon>Eukaryota</taxon>
        <taxon>Fungi</taxon>
        <taxon>Dikarya</taxon>
        <taxon>Basidiomycota</taxon>
        <taxon>Agaricomycotina</taxon>
        <taxon>Agaricomycetes</taxon>
        <taxon>Agaricomycetidae</taxon>
        <taxon>Agaricales</taxon>
        <taxon>Pleurotineae</taxon>
        <taxon>Pterulaceae</taxon>
        <taxon>Pterulicium</taxon>
    </lineage>
</organism>
<dbReference type="AlphaFoldDB" id="A0A5C3QSZ1"/>